<evidence type="ECO:0000256" key="5">
    <source>
        <dbReference type="PROSITE-ProRule" id="PRU00169"/>
    </source>
</evidence>
<reference evidence="8 9" key="1">
    <citation type="submission" date="2017-03" db="EMBL/GenBank/DDBJ databases">
        <title>Isolation of Levoglucosan Utilizing Bacteria.</title>
        <authorList>
            <person name="Arya A.S."/>
        </authorList>
    </citation>
    <scope>NUCLEOTIDE SEQUENCE [LARGE SCALE GENOMIC DNA]</scope>
    <source>
        <strain evidence="8 9">MEC069</strain>
    </source>
</reference>
<dbReference type="PROSITE" id="PS50110">
    <property type="entry name" value="RESPONSE_REGULATORY"/>
    <property type="match status" value="1"/>
</dbReference>
<evidence type="ECO:0000313" key="8">
    <source>
        <dbReference type="EMBL" id="TFE90119.1"/>
    </source>
</evidence>
<evidence type="ECO:0000256" key="1">
    <source>
        <dbReference type="ARBA" id="ARBA00022553"/>
    </source>
</evidence>
<evidence type="ECO:0000256" key="2">
    <source>
        <dbReference type="ARBA" id="ARBA00023015"/>
    </source>
</evidence>
<dbReference type="InterPro" id="IPR000792">
    <property type="entry name" value="Tscrpt_reg_LuxR_C"/>
</dbReference>
<dbReference type="Pfam" id="PF00072">
    <property type="entry name" value="Response_reg"/>
    <property type="match status" value="1"/>
</dbReference>
<proteinExistence type="predicted"/>
<dbReference type="InterPro" id="IPR001789">
    <property type="entry name" value="Sig_transdc_resp-reg_receiver"/>
</dbReference>
<dbReference type="PRINTS" id="PR00038">
    <property type="entry name" value="HTHLUXR"/>
</dbReference>
<dbReference type="Proteomes" id="UP000298246">
    <property type="component" value="Unassembled WGS sequence"/>
</dbReference>
<dbReference type="PANTHER" id="PTHR43214:SF43">
    <property type="entry name" value="TWO-COMPONENT RESPONSE REGULATOR"/>
    <property type="match status" value="1"/>
</dbReference>
<evidence type="ECO:0000256" key="4">
    <source>
        <dbReference type="ARBA" id="ARBA00023163"/>
    </source>
</evidence>
<dbReference type="OrthoDB" id="9780153at2"/>
<dbReference type="PROSITE" id="PS50043">
    <property type="entry name" value="HTH_LUXR_2"/>
    <property type="match status" value="1"/>
</dbReference>
<accession>A0A4Y8Q6Y6</accession>
<dbReference type="GO" id="GO:0006355">
    <property type="term" value="P:regulation of DNA-templated transcription"/>
    <property type="evidence" value="ECO:0007669"/>
    <property type="project" value="InterPro"/>
</dbReference>
<dbReference type="Gene3D" id="3.40.50.2300">
    <property type="match status" value="1"/>
</dbReference>
<keyword evidence="4" id="KW-0804">Transcription</keyword>
<keyword evidence="9" id="KW-1185">Reference proteome</keyword>
<dbReference type="SMART" id="SM00421">
    <property type="entry name" value="HTH_LUXR"/>
    <property type="match status" value="1"/>
</dbReference>
<feature type="domain" description="Response regulatory" evidence="7">
    <location>
        <begin position="55"/>
        <end position="171"/>
    </location>
</feature>
<organism evidence="8 9">
    <name type="scientific">Paenibacillus athensensis</name>
    <dbReference type="NCBI Taxonomy" id="1967502"/>
    <lineage>
        <taxon>Bacteria</taxon>
        <taxon>Bacillati</taxon>
        <taxon>Bacillota</taxon>
        <taxon>Bacilli</taxon>
        <taxon>Bacillales</taxon>
        <taxon>Paenibacillaceae</taxon>
        <taxon>Paenibacillus</taxon>
    </lineage>
</organism>
<keyword evidence="2" id="KW-0805">Transcription regulation</keyword>
<feature type="modified residue" description="4-aspartylphosphate" evidence="5">
    <location>
        <position position="106"/>
    </location>
</feature>
<feature type="domain" description="HTH luxR-type" evidence="6">
    <location>
        <begin position="201"/>
        <end position="266"/>
    </location>
</feature>
<dbReference type="SUPFAM" id="SSF52172">
    <property type="entry name" value="CheY-like"/>
    <property type="match status" value="1"/>
</dbReference>
<sequence>MKRADRGEGPRRHPALAVARPVTTFRDKSIIASWQPAPAWARVFHQASEEAFMIKVALVDGQMLVSEGIKFMLEKDPDVRIAGCAFTLEDTLRICRQDEPDVLILDVQMSGCDGWLLLGQLQREFPDVRVVVLTESREIDTVIRAMNAGARGYMLKTIHPQELLMTVKSAALGLSVMHKDVMADFIRFAPGYHQSRQEEAKASWTFHFTERELMIIKHVSQGKENSEIAKSLFLSVGTVKNTISTILRKQNLRDRVELVVFAVKNDLL</sequence>
<keyword evidence="1 5" id="KW-0597">Phosphoprotein</keyword>
<evidence type="ECO:0000313" key="9">
    <source>
        <dbReference type="Proteomes" id="UP000298246"/>
    </source>
</evidence>
<name>A0A4Y8Q6Y6_9BACL</name>
<evidence type="ECO:0000259" key="6">
    <source>
        <dbReference type="PROSITE" id="PS50043"/>
    </source>
</evidence>
<protein>
    <recommendedName>
        <fullName evidence="10">LuxR family transcriptional regulator</fullName>
    </recommendedName>
</protein>
<dbReference type="InterPro" id="IPR039420">
    <property type="entry name" value="WalR-like"/>
</dbReference>
<dbReference type="CDD" id="cd06170">
    <property type="entry name" value="LuxR_C_like"/>
    <property type="match status" value="1"/>
</dbReference>
<dbReference type="GO" id="GO:0003677">
    <property type="term" value="F:DNA binding"/>
    <property type="evidence" value="ECO:0007669"/>
    <property type="project" value="UniProtKB-KW"/>
</dbReference>
<dbReference type="Pfam" id="PF00196">
    <property type="entry name" value="GerE"/>
    <property type="match status" value="1"/>
</dbReference>
<dbReference type="PANTHER" id="PTHR43214">
    <property type="entry name" value="TWO-COMPONENT RESPONSE REGULATOR"/>
    <property type="match status" value="1"/>
</dbReference>
<gene>
    <name evidence="8" type="ORF">B5M42_05480</name>
</gene>
<dbReference type="EMBL" id="MYFO01000005">
    <property type="protein sequence ID" value="TFE90119.1"/>
    <property type="molecule type" value="Genomic_DNA"/>
</dbReference>
<evidence type="ECO:0000259" key="7">
    <source>
        <dbReference type="PROSITE" id="PS50110"/>
    </source>
</evidence>
<dbReference type="GO" id="GO:0000160">
    <property type="term" value="P:phosphorelay signal transduction system"/>
    <property type="evidence" value="ECO:0007669"/>
    <property type="project" value="InterPro"/>
</dbReference>
<dbReference type="AlphaFoldDB" id="A0A4Y8Q6Y6"/>
<dbReference type="InterPro" id="IPR011006">
    <property type="entry name" value="CheY-like_superfamily"/>
</dbReference>
<dbReference type="InterPro" id="IPR058245">
    <property type="entry name" value="NreC/VraR/RcsB-like_REC"/>
</dbReference>
<dbReference type="SMART" id="SM00448">
    <property type="entry name" value="REC"/>
    <property type="match status" value="1"/>
</dbReference>
<dbReference type="InterPro" id="IPR016032">
    <property type="entry name" value="Sig_transdc_resp-reg_C-effctor"/>
</dbReference>
<dbReference type="CDD" id="cd17535">
    <property type="entry name" value="REC_NarL-like"/>
    <property type="match status" value="1"/>
</dbReference>
<dbReference type="SUPFAM" id="SSF46894">
    <property type="entry name" value="C-terminal effector domain of the bipartite response regulators"/>
    <property type="match status" value="1"/>
</dbReference>
<keyword evidence="3" id="KW-0238">DNA-binding</keyword>
<comment type="caution">
    <text evidence="8">The sequence shown here is derived from an EMBL/GenBank/DDBJ whole genome shotgun (WGS) entry which is preliminary data.</text>
</comment>
<evidence type="ECO:0008006" key="10">
    <source>
        <dbReference type="Google" id="ProtNLM"/>
    </source>
</evidence>
<evidence type="ECO:0000256" key="3">
    <source>
        <dbReference type="ARBA" id="ARBA00023125"/>
    </source>
</evidence>